<sequence>MVVRTLEGSAFAQMVLLGANNLTNNAKMIDALNVFPVPDGDTGTNMNLSMTSGAAEVKKLEANKKTTAEVSEAFAKGLLMGARGNSGVILSQLFRGFSKGVDGAETLDPKSFAKALQAGVNTAYKAVIKPVEGTILTVAKDTAKKAEEIAKTTDDMIVFLEGVVEASKKSLATTPDLLPVLKEVGVVDSGGQGLVVIYEGFLASLKGEELPDHVDSDVEMDDMVNAEHHKLAQGFMQTEDIEFGYCTEIMVKFEDEKLKENPYDEEAFRQELSEIGDSLLVVSDDEIVKVHVHVEYPGEVINLGQRFGSFLNIKVENMREQHTSIVGDQKEKPKQKPKQKQEYAIVSVAMGEGLKELLESLGASVVIQGGQTMNPSTQDITEAIEEAHAKRVIILPNNKNIIMAAEQAATLSDDEVVVVPTKTIPQGMSALLAFHPEADLETNKNNMIEASDLVKTGQITYAVRDTQIDGMTIANGNFMGLADGEIKVNAKDKLDVVKQLLAELITEDDEIVTILQGEDATDEETALIESFIETEYEDVEIEIHQGKQPIYSYIFAIE</sequence>
<keyword evidence="3" id="KW-1185">Reference proteome</keyword>
<proteinExistence type="predicted"/>
<evidence type="ECO:0000313" key="2">
    <source>
        <dbReference type="EMBL" id="GGM21050.1"/>
    </source>
</evidence>
<dbReference type="InterPro" id="IPR050270">
    <property type="entry name" value="DegV_domain_contain"/>
</dbReference>
<dbReference type="SUPFAM" id="SSF101473">
    <property type="entry name" value="DhaL-like"/>
    <property type="match status" value="1"/>
</dbReference>
<dbReference type="InterPro" id="IPR004007">
    <property type="entry name" value="DhaL_dom"/>
</dbReference>
<name>A0A917TG31_9BACI</name>
<dbReference type="InterPro" id="IPR019986">
    <property type="entry name" value="YloV-like"/>
</dbReference>
<dbReference type="PANTHER" id="PTHR33434">
    <property type="entry name" value="DEGV DOMAIN-CONTAINING PROTEIN DR_1986-RELATED"/>
    <property type="match status" value="1"/>
</dbReference>
<dbReference type="GO" id="GO:0004371">
    <property type="term" value="F:glycerone kinase activity"/>
    <property type="evidence" value="ECO:0007669"/>
    <property type="project" value="InterPro"/>
</dbReference>
<feature type="domain" description="DhaL" evidence="1">
    <location>
        <begin position="9"/>
        <end position="203"/>
    </location>
</feature>
<dbReference type="Pfam" id="PF13684">
    <property type="entry name" value="FakA-like_C"/>
    <property type="match status" value="1"/>
</dbReference>
<dbReference type="Pfam" id="PF21645">
    <property type="entry name" value="FakA-like_M"/>
    <property type="match status" value="1"/>
</dbReference>
<reference evidence="2" key="2">
    <citation type="submission" date="2020-09" db="EMBL/GenBank/DDBJ databases">
        <authorList>
            <person name="Sun Q."/>
            <person name="Zhou Y."/>
        </authorList>
    </citation>
    <scope>NUCLEOTIDE SEQUENCE</scope>
    <source>
        <strain evidence="2">CGMCC 1.6333</strain>
    </source>
</reference>
<dbReference type="InterPro" id="IPR048394">
    <property type="entry name" value="FakA-like_M"/>
</dbReference>
<dbReference type="RefSeq" id="WP_117151710.1">
    <property type="nucleotide sequence ID" value="NZ_BMLG01000001.1"/>
</dbReference>
<dbReference type="Pfam" id="PF02734">
    <property type="entry name" value="Dak2"/>
    <property type="match status" value="1"/>
</dbReference>
<dbReference type="NCBIfam" id="TIGR03599">
    <property type="entry name" value="YloV"/>
    <property type="match status" value="1"/>
</dbReference>
<dbReference type="GO" id="GO:0006071">
    <property type="term" value="P:glycerol metabolic process"/>
    <property type="evidence" value="ECO:0007669"/>
    <property type="project" value="InterPro"/>
</dbReference>
<dbReference type="PROSITE" id="PS51480">
    <property type="entry name" value="DHAL"/>
    <property type="match status" value="1"/>
</dbReference>
<accession>A0A917TG31</accession>
<gene>
    <name evidence="2" type="primary">dhaK</name>
    <name evidence="2" type="ORF">GCM10011351_03680</name>
</gene>
<dbReference type="PANTHER" id="PTHR33434:SF4">
    <property type="entry name" value="PHOSPHATASE PROTEIN"/>
    <property type="match status" value="1"/>
</dbReference>
<dbReference type="SMART" id="SM01121">
    <property type="entry name" value="Dak1_2"/>
    <property type="match status" value="1"/>
</dbReference>
<dbReference type="Gene3D" id="1.25.40.340">
    <property type="match status" value="1"/>
</dbReference>
<dbReference type="SMART" id="SM01120">
    <property type="entry name" value="Dak2"/>
    <property type="match status" value="1"/>
</dbReference>
<dbReference type="Proteomes" id="UP000618460">
    <property type="component" value="Unassembled WGS sequence"/>
</dbReference>
<organism evidence="2 3">
    <name type="scientific">Paraliobacillus quinghaiensis</name>
    <dbReference type="NCBI Taxonomy" id="470815"/>
    <lineage>
        <taxon>Bacteria</taxon>
        <taxon>Bacillati</taxon>
        <taxon>Bacillota</taxon>
        <taxon>Bacilli</taxon>
        <taxon>Bacillales</taxon>
        <taxon>Bacillaceae</taxon>
        <taxon>Paraliobacillus</taxon>
    </lineage>
</organism>
<evidence type="ECO:0000259" key="1">
    <source>
        <dbReference type="PROSITE" id="PS51480"/>
    </source>
</evidence>
<reference evidence="2" key="1">
    <citation type="journal article" date="2014" name="Int. J. Syst. Evol. Microbiol.">
        <title>Complete genome sequence of Corynebacterium casei LMG S-19264T (=DSM 44701T), isolated from a smear-ripened cheese.</title>
        <authorList>
            <consortium name="US DOE Joint Genome Institute (JGI-PGF)"/>
            <person name="Walter F."/>
            <person name="Albersmeier A."/>
            <person name="Kalinowski J."/>
            <person name="Ruckert C."/>
        </authorList>
    </citation>
    <scope>NUCLEOTIDE SEQUENCE</scope>
    <source>
        <strain evidence="2">CGMCC 1.6333</strain>
    </source>
</reference>
<evidence type="ECO:0000313" key="3">
    <source>
        <dbReference type="Proteomes" id="UP000618460"/>
    </source>
</evidence>
<dbReference type="InterPro" id="IPR033470">
    <property type="entry name" value="FakA-like_C"/>
</dbReference>
<dbReference type="InterPro" id="IPR036117">
    <property type="entry name" value="DhaL_dom_sf"/>
</dbReference>
<dbReference type="AlphaFoldDB" id="A0A917TG31"/>
<dbReference type="EMBL" id="BMLG01000001">
    <property type="protein sequence ID" value="GGM21050.1"/>
    <property type="molecule type" value="Genomic_DNA"/>
</dbReference>
<comment type="caution">
    <text evidence="2">The sequence shown here is derived from an EMBL/GenBank/DDBJ whole genome shotgun (WGS) entry which is preliminary data.</text>
</comment>
<protein>
    <submittedName>
        <fullName evidence="2">Phosphatase</fullName>
    </submittedName>
</protein>
<dbReference type="OrthoDB" id="9760324at2"/>